<dbReference type="InParanoid" id="A0A6P6XTM1"/>
<evidence type="ECO:0000313" key="2">
    <source>
        <dbReference type="RefSeq" id="XP_027196670.1"/>
    </source>
</evidence>
<organism evidence="1 2">
    <name type="scientific">Dermatophagoides pteronyssinus</name>
    <name type="common">European house dust mite</name>
    <dbReference type="NCBI Taxonomy" id="6956"/>
    <lineage>
        <taxon>Eukaryota</taxon>
        <taxon>Metazoa</taxon>
        <taxon>Ecdysozoa</taxon>
        <taxon>Arthropoda</taxon>
        <taxon>Chelicerata</taxon>
        <taxon>Arachnida</taxon>
        <taxon>Acari</taxon>
        <taxon>Acariformes</taxon>
        <taxon>Sarcoptiformes</taxon>
        <taxon>Astigmata</taxon>
        <taxon>Psoroptidia</taxon>
        <taxon>Analgoidea</taxon>
        <taxon>Pyroglyphidae</taxon>
        <taxon>Dermatophagoidinae</taxon>
        <taxon>Dermatophagoides</taxon>
    </lineage>
</organism>
<name>A0A6P6XTM1_DERPT</name>
<accession>A0A6P6XTM1</accession>
<protein>
    <submittedName>
        <fullName evidence="2">Uncharacterized protein LOC113791136</fullName>
    </submittedName>
</protein>
<dbReference type="AlphaFoldDB" id="A0A6P6XTM1"/>
<reference evidence="2" key="1">
    <citation type="submission" date="2025-08" db="UniProtKB">
        <authorList>
            <consortium name="RefSeq"/>
        </authorList>
    </citation>
    <scope>IDENTIFICATION</scope>
    <source>
        <strain evidence="2">Airmid</strain>
    </source>
</reference>
<evidence type="ECO:0000313" key="1">
    <source>
        <dbReference type="Proteomes" id="UP000515146"/>
    </source>
</evidence>
<keyword evidence="1" id="KW-1185">Reference proteome</keyword>
<sequence>MCRYRGNRNYLQQQQQQPQQQQQLSSSPSLSSLPRILQAIIRMERQADNDYYLIQSRLLQIKEMESILNKLISTHLDSDNYVDYLFRRAEQLSTHLETYENIIGKIDIGNEIRKNFKQISNEFVEYLKQKIQFKSIWIENLQTIEIGRQTIREKISNLDDFRQLIENLYENDEYFQLNEQRLKFDQEFDELNQHVDNCFQYGQQTKELSSKLYDKLTELETNFQLIVRESMNKINDIKRTSIKIPATC</sequence>
<dbReference type="OMA" id="KSIWIEN"/>
<dbReference type="KEGG" id="dpte:113791136"/>
<gene>
    <name evidence="2" type="primary">LOC113791136</name>
</gene>
<dbReference type="RefSeq" id="XP_027196670.1">
    <property type="nucleotide sequence ID" value="XM_027340869.1"/>
</dbReference>
<proteinExistence type="predicted"/>
<dbReference type="Proteomes" id="UP000515146">
    <property type="component" value="Unplaced"/>
</dbReference>
<dbReference type="OrthoDB" id="6501962at2759"/>